<dbReference type="GO" id="GO:0005886">
    <property type="term" value="C:plasma membrane"/>
    <property type="evidence" value="ECO:0007669"/>
    <property type="project" value="TreeGrafter"/>
</dbReference>
<evidence type="ECO:0000256" key="7">
    <source>
        <dbReference type="ARBA" id="ARBA00022840"/>
    </source>
</evidence>
<comment type="caution">
    <text evidence="20">The sequence shown here is derived from an EMBL/GenBank/DDBJ whole genome shotgun (WGS) entry which is preliminary data.</text>
</comment>
<dbReference type="SFLD" id="SFLDG00002">
    <property type="entry name" value="C1.7:_P-type_atpase_like"/>
    <property type="match status" value="1"/>
</dbReference>
<sequence>MGDNISPPPPAYKNQMVENVELQVLKRPSEIQIKEKKNFRKELGNLLRMRKEPKGPYEVKFPKDKHLHKANYIRTTKYTVLTFLPLNLAMQNRYRADKMANTTPVIVIENGQKKTISAQELQPGDIVYIEKGSKFQVDAILLSSSYEDGTAFIETAELDGETNLKRKSTVPTTSDRNSPESISKIGGLIQCEQPNDNLVSFEGRITLDDGKNQTTPLSLLNLVCRGSVLRNTDYVYAIVLYCGGNTKIMKNLKRGKLKTSSLERKLNLLVLAAFAFNAVLLVLSVVLEYQHYQYILGIQNTRPSTDLAVEWYIGLTSSSATFNLWSTIISFFALYTYVIPISLFVTIELVKLGQATYMVWDPKMQSKRTNIDGTVSYIPMRANNSNLNEDLGCVDYIFSDKTGTLTQNVMEMAQFFIDGEVVDEMKNPGTAVELYLNATTEKRKFFVDHFFKALALCHGCIPAIDEKTGKMIFESQSPDETALLEAAMSNKYKLYNRTKQTMSVEIRDKKETFEILTIIEFNSTRKRMSAIIRSPEGIKLYCKGADNIMMARLDPEKNDPELLKKANESLTEFSNVGLRTLVIAYRDLTEEEFDFFKKQYDEAEISLDGREEKIAQASDIVETGLTLLGCTAIEDKLQDRVPETIENLLKADIKLWLLTGDKQETAINIGMSSRLINRDMKLFILSASSPEQCEKEMDKILQEIQTGPSTQIYALVVDGQVLSNVFAGAEKSKSKFLTIGKRCKTVICSRVTPLQKSLVVRLVRKSLKTSITLAIGDGANDVSMIQEAHIGIGIMGKEGTQAVRAADYAFGEFRFLERLLTIHGRFNYLRMANLILYSFYKNFVFISIQLYFGFFSAWSGQIVYEELFLTAFNVIFTSLPPFMYGLFERDLPEKVIEDNPQIYKEVKNGLYWNYAHIARWFVMSMIHPVIIFVSVYLLNSEGALDDQGRSTGYWVQCYLFSTPMLLVVLFKMAIISKFWIWFTAFGLIASYVLNVGLMFCLFLLDYFFYSDSNTAIILHSLPAYYLLIVLLPPFCIIPDLLLE</sequence>
<dbReference type="Pfam" id="PF16212">
    <property type="entry name" value="PhoLip_ATPase_C"/>
    <property type="match status" value="1"/>
</dbReference>
<feature type="binding site" evidence="15">
    <location>
        <position position="579"/>
    </location>
    <ligand>
        <name>ATP</name>
        <dbReference type="ChEBI" id="CHEBI:30616"/>
    </ligand>
</feature>
<comment type="subcellular location">
    <subcellularLocation>
        <location evidence="2">Endomembrane system</location>
    </subcellularLocation>
    <subcellularLocation>
        <location evidence="1 17">Membrane</location>
        <topology evidence="1 17">Multi-pass membrane protein</topology>
    </subcellularLocation>
</comment>
<feature type="binding site" evidence="15">
    <location>
        <position position="480"/>
    </location>
    <ligand>
        <name>ATP</name>
        <dbReference type="ChEBI" id="CHEBI:30616"/>
    </ligand>
</feature>
<feature type="transmembrane region" description="Helical" evidence="17">
    <location>
        <begin position="978"/>
        <end position="1004"/>
    </location>
</feature>
<keyword evidence="21" id="KW-1185">Reference proteome</keyword>
<dbReference type="InterPro" id="IPR059000">
    <property type="entry name" value="ATPase_P-type_domA"/>
</dbReference>
<evidence type="ECO:0000256" key="10">
    <source>
        <dbReference type="ARBA" id="ARBA00022989"/>
    </source>
</evidence>
<dbReference type="GO" id="GO:0016887">
    <property type="term" value="F:ATP hydrolysis activity"/>
    <property type="evidence" value="ECO:0007669"/>
    <property type="project" value="InterPro"/>
</dbReference>
<dbReference type="GO" id="GO:0005524">
    <property type="term" value="F:ATP binding"/>
    <property type="evidence" value="ECO:0007669"/>
    <property type="project" value="UniProtKB-UniRule"/>
</dbReference>
<dbReference type="FunFam" id="3.40.50.1000:FF:000001">
    <property type="entry name" value="Phospholipid-transporting ATPase IC"/>
    <property type="match status" value="1"/>
</dbReference>
<dbReference type="PANTHER" id="PTHR24092:SF218">
    <property type="entry name" value="PHOSPHOLIPID-TRANSPORTING ATPASE"/>
    <property type="match status" value="1"/>
</dbReference>
<comment type="catalytic activity">
    <reaction evidence="12 17">
        <text>ATP + H2O + phospholipidSide 1 = ADP + phosphate + phospholipidSide 2.</text>
        <dbReference type="EC" id="7.6.2.1"/>
    </reaction>
</comment>
<feature type="binding site" evidence="15">
    <location>
        <position position="750"/>
    </location>
    <ligand>
        <name>ATP</name>
        <dbReference type="ChEBI" id="CHEBI:30616"/>
    </ligand>
</feature>
<feature type="transmembrane region" description="Helical" evidence="17">
    <location>
        <begin position="266"/>
        <end position="287"/>
    </location>
</feature>
<dbReference type="InterPro" id="IPR044492">
    <property type="entry name" value="P_typ_ATPase_HD_dom"/>
</dbReference>
<feature type="binding site" evidence="15">
    <location>
        <position position="780"/>
    </location>
    <ligand>
        <name>ATP</name>
        <dbReference type="ChEBI" id="CHEBI:30616"/>
    </ligand>
</feature>
<feature type="binding site" evidence="15">
    <location>
        <position position="401"/>
    </location>
    <ligand>
        <name>ATP</name>
        <dbReference type="ChEBI" id="CHEBI:30616"/>
    </ligand>
</feature>
<dbReference type="SFLD" id="SFLDS00003">
    <property type="entry name" value="Haloacid_Dehalogenase"/>
    <property type="match status" value="1"/>
</dbReference>
<feature type="binding site" evidence="15">
    <location>
        <position position="781"/>
    </location>
    <ligand>
        <name>ATP</name>
        <dbReference type="ChEBI" id="CHEBI:30616"/>
    </ligand>
</feature>
<dbReference type="SUPFAM" id="SSF81665">
    <property type="entry name" value="Calcium ATPase, transmembrane domain M"/>
    <property type="match status" value="1"/>
</dbReference>
<evidence type="ECO:0000256" key="9">
    <source>
        <dbReference type="ARBA" id="ARBA00022967"/>
    </source>
</evidence>
<feature type="transmembrane region" description="Helical" evidence="17">
    <location>
        <begin position="324"/>
        <end position="350"/>
    </location>
</feature>
<dbReference type="InterPro" id="IPR023299">
    <property type="entry name" value="ATPase_P-typ_cyto_dom_N"/>
</dbReference>
<feature type="binding site" evidence="15">
    <location>
        <position position="661"/>
    </location>
    <ligand>
        <name>ATP</name>
        <dbReference type="ChEBI" id="CHEBI:30616"/>
    </ligand>
</feature>
<feature type="transmembrane region" description="Helical" evidence="17">
    <location>
        <begin position="1024"/>
        <end position="1042"/>
    </location>
</feature>
<name>A0AAD5Y2M4_9FUNG</name>
<keyword evidence="6 15" id="KW-0547">Nucleotide-binding</keyword>
<dbReference type="Gene3D" id="2.70.150.10">
    <property type="entry name" value="Calcium-transporting ATPase, cytoplasmic transduction domain A"/>
    <property type="match status" value="1"/>
</dbReference>
<dbReference type="FunFam" id="3.40.50.1000:FF:000203">
    <property type="entry name" value="Phospholipid-transporting ATPase"/>
    <property type="match status" value="1"/>
</dbReference>
<dbReference type="SUPFAM" id="SSF56784">
    <property type="entry name" value="HAD-like"/>
    <property type="match status" value="1"/>
</dbReference>
<dbReference type="GO" id="GO:0140326">
    <property type="term" value="F:ATPase-coupled intramembrane lipid transporter activity"/>
    <property type="evidence" value="ECO:0007669"/>
    <property type="project" value="UniProtKB-EC"/>
</dbReference>
<feature type="binding site" evidence="16">
    <location>
        <position position="402"/>
    </location>
    <ligand>
        <name>Mg(2+)</name>
        <dbReference type="ChEBI" id="CHEBI:18420"/>
    </ligand>
</feature>
<evidence type="ECO:0000256" key="5">
    <source>
        <dbReference type="ARBA" id="ARBA00022723"/>
    </source>
</evidence>
<keyword evidence="4 17" id="KW-0812">Transmembrane</keyword>
<dbReference type="Pfam" id="PF13246">
    <property type="entry name" value="Cation_ATPase"/>
    <property type="match status" value="1"/>
</dbReference>
<dbReference type="NCBIfam" id="TIGR01494">
    <property type="entry name" value="ATPase_P-type"/>
    <property type="match status" value="1"/>
</dbReference>
<dbReference type="SUPFAM" id="SSF81653">
    <property type="entry name" value="Calcium ATPase, transduction domain A"/>
    <property type="match status" value="1"/>
</dbReference>
<evidence type="ECO:0000256" key="6">
    <source>
        <dbReference type="ARBA" id="ARBA00022741"/>
    </source>
</evidence>
<dbReference type="NCBIfam" id="TIGR01652">
    <property type="entry name" value="ATPase-Plipid"/>
    <property type="match status" value="1"/>
</dbReference>
<gene>
    <name evidence="20" type="ORF">HK103_005623</name>
</gene>
<keyword evidence="7 15" id="KW-0067">ATP-binding</keyword>
<keyword evidence="5 16" id="KW-0479">Metal-binding</keyword>
<feature type="domain" description="P-type ATPase A" evidence="18">
    <location>
        <begin position="104"/>
        <end position="167"/>
    </location>
</feature>
<keyword evidence="11 17" id="KW-0472">Membrane</keyword>
<dbReference type="InterPro" id="IPR001757">
    <property type="entry name" value="P_typ_ATPase"/>
</dbReference>
<feature type="binding site" evidence="15">
    <location>
        <position position="660"/>
    </location>
    <ligand>
        <name>ATP</name>
        <dbReference type="ChEBI" id="CHEBI:30616"/>
    </ligand>
</feature>
<feature type="binding site" evidence="15">
    <location>
        <position position="400"/>
    </location>
    <ligand>
        <name>ATP</name>
        <dbReference type="ChEBI" id="CHEBI:30616"/>
    </ligand>
</feature>
<dbReference type="Pfam" id="PF00122">
    <property type="entry name" value="E1-E2_ATPase"/>
    <property type="match status" value="1"/>
</dbReference>
<evidence type="ECO:0000256" key="17">
    <source>
        <dbReference type="RuleBase" id="RU362033"/>
    </source>
</evidence>
<feature type="binding site" evidence="15">
    <location>
        <position position="659"/>
    </location>
    <ligand>
        <name>ATP</name>
        <dbReference type="ChEBI" id="CHEBI:30616"/>
    </ligand>
</feature>
<feature type="binding site" evidence="15">
    <location>
        <position position="521"/>
    </location>
    <ligand>
        <name>ATP</name>
        <dbReference type="ChEBI" id="CHEBI:30616"/>
    </ligand>
</feature>
<dbReference type="InterPro" id="IPR018303">
    <property type="entry name" value="ATPase_P-typ_P_site"/>
</dbReference>
<evidence type="ECO:0000313" key="21">
    <source>
        <dbReference type="Proteomes" id="UP001210925"/>
    </source>
</evidence>
<feature type="binding site" evidence="15">
    <location>
        <position position="543"/>
    </location>
    <ligand>
        <name>ATP</name>
        <dbReference type="ChEBI" id="CHEBI:30616"/>
    </ligand>
</feature>
<evidence type="ECO:0000256" key="4">
    <source>
        <dbReference type="ARBA" id="ARBA00022692"/>
    </source>
</evidence>
<feature type="binding site" evidence="16">
    <location>
        <position position="777"/>
    </location>
    <ligand>
        <name>Mg(2+)</name>
        <dbReference type="ChEBI" id="CHEBI:18420"/>
    </ligand>
</feature>
<dbReference type="PRINTS" id="PR00119">
    <property type="entry name" value="CATATPASE"/>
</dbReference>
<keyword evidence="8 16" id="KW-0460">Magnesium</keyword>
<organism evidence="20 21">
    <name type="scientific">Boothiomyces macroporosus</name>
    <dbReference type="NCBI Taxonomy" id="261099"/>
    <lineage>
        <taxon>Eukaryota</taxon>
        <taxon>Fungi</taxon>
        <taxon>Fungi incertae sedis</taxon>
        <taxon>Chytridiomycota</taxon>
        <taxon>Chytridiomycota incertae sedis</taxon>
        <taxon>Chytridiomycetes</taxon>
        <taxon>Rhizophydiales</taxon>
        <taxon>Terramycetaceae</taxon>
        <taxon>Boothiomyces</taxon>
    </lineage>
</organism>
<feature type="transmembrane region" description="Helical" evidence="17">
    <location>
        <begin position="917"/>
        <end position="938"/>
    </location>
</feature>
<dbReference type="InterPro" id="IPR023298">
    <property type="entry name" value="ATPase_P-typ_TM_dom_sf"/>
</dbReference>
<proteinExistence type="inferred from homology"/>
<dbReference type="Proteomes" id="UP001210925">
    <property type="component" value="Unassembled WGS sequence"/>
</dbReference>
<feature type="transmembrane region" description="Helical" evidence="17">
    <location>
        <begin position="867"/>
        <end position="887"/>
    </location>
</feature>
<comment type="cofactor">
    <cofactor evidence="16">
        <name>Mg(2+)</name>
        <dbReference type="ChEBI" id="CHEBI:18420"/>
    </cofactor>
</comment>
<dbReference type="InterPro" id="IPR036412">
    <property type="entry name" value="HAD-like_sf"/>
</dbReference>
<feature type="transmembrane region" description="Helical" evidence="17">
    <location>
        <begin position="834"/>
        <end position="855"/>
    </location>
</feature>
<evidence type="ECO:0000256" key="11">
    <source>
        <dbReference type="ARBA" id="ARBA00023136"/>
    </source>
</evidence>
<feature type="active site" description="4-aspartylphosphate intermediate" evidence="14">
    <location>
        <position position="400"/>
    </location>
</feature>
<comment type="catalytic activity">
    <reaction evidence="13">
        <text>a 1,2-diacyl-sn-glycero-3-phosphoethanolamine(out) + ATP + H2O = a 1,2-diacyl-sn-glycero-3-phosphoethanolamine(in) + ADP + phosphate + H(+)</text>
        <dbReference type="Rhea" id="RHEA:66132"/>
        <dbReference type="ChEBI" id="CHEBI:15377"/>
        <dbReference type="ChEBI" id="CHEBI:15378"/>
        <dbReference type="ChEBI" id="CHEBI:30616"/>
        <dbReference type="ChEBI" id="CHEBI:43474"/>
        <dbReference type="ChEBI" id="CHEBI:64612"/>
        <dbReference type="ChEBI" id="CHEBI:456216"/>
    </reaction>
    <physiologicalReaction direction="left-to-right" evidence="13">
        <dbReference type="Rhea" id="RHEA:66133"/>
    </physiologicalReaction>
</comment>
<reference evidence="20" key="1">
    <citation type="submission" date="2020-05" db="EMBL/GenBank/DDBJ databases">
        <title>Phylogenomic resolution of chytrid fungi.</title>
        <authorList>
            <person name="Stajich J.E."/>
            <person name="Amses K."/>
            <person name="Simmons R."/>
            <person name="Seto K."/>
            <person name="Myers J."/>
            <person name="Bonds A."/>
            <person name="Quandt C.A."/>
            <person name="Barry K."/>
            <person name="Liu P."/>
            <person name="Grigoriev I."/>
            <person name="Longcore J.E."/>
            <person name="James T.Y."/>
        </authorList>
    </citation>
    <scope>NUCLEOTIDE SEQUENCE</scope>
    <source>
        <strain evidence="20">PLAUS21</strain>
    </source>
</reference>
<dbReference type="EC" id="7.6.2.1" evidence="17"/>
<comment type="similarity">
    <text evidence="3 17">Belongs to the cation transport ATPase (P-type) (TC 3.A.3) family. Type IV subfamily.</text>
</comment>
<dbReference type="InterPro" id="IPR008250">
    <property type="entry name" value="ATPase_P-typ_transduc_dom_A_sf"/>
</dbReference>
<dbReference type="AlphaFoldDB" id="A0AAD5Y2M4"/>
<dbReference type="EMBL" id="JADGKB010000053">
    <property type="protein sequence ID" value="KAJ3256260.1"/>
    <property type="molecule type" value="Genomic_DNA"/>
</dbReference>
<evidence type="ECO:0000256" key="13">
    <source>
        <dbReference type="ARBA" id="ARBA00049128"/>
    </source>
</evidence>
<protein>
    <recommendedName>
        <fullName evidence="17">Phospholipid-transporting ATPase</fullName>
        <ecNumber evidence="17">7.6.2.1</ecNumber>
    </recommendedName>
</protein>
<accession>A0AAD5Y2M4</accession>
<evidence type="ECO:0000256" key="12">
    <source>
        <dbReference type="ARBA" id="ARBA00034036"/>
    </source>
</evidence>
<dbReference type="GO" id="GO:0000287">
    <property type="term" value="F:magnesium ion binding"/>
    <property type="evidence" value="ECO:0007669"/>
    <property type="project" value="UniProtKB-UniRule"/>
</dbReference>
<keyword evidence="9 17" id="KW-1278">Translocase</keyword>
<feature type="domain" description="P-type ATPase C-terminal" evidence="19">
    <location>
        <begin position="803"/>
        <end position="1042"/>
    </location>
</feature>
<dbReference type="PANTHER" id="PTHR24092">
    <property type="entry name" value="PROBABLE PHOSPHOLIPID-TRANSPORTING ATPASE"/>
    <property type="match status" value="1"/>
</dbReference>
<dbReference type="SFLD" id="SFLDF00027">
    <property type="entry name" value="p-type_atpase"/>
    <property type="match status" value="1"/>
</dbReference>
<feature type="binding site" evidence="15">
    <location>
        <position position="402"/>
    </location>
    <ligand>
        <name>ATP</name>
        <dbReference type="ChEBI" id="CHEBI:30616"/>
    </ligand>
</feature>
<keyword evidence="10 17" id="KW-1133">Transmembrane helix</keyword>
<dbReference type="InterPro" id="IPR006539">
    <property type="entry name" value="P-type_ATPase_IV"/>
</dbReference>
<evidence type="ECO:0000256" key="1">
    <source>
        <dbReference type="ARBA" id="ARBA00004141"/>
    </source>
</evidence>
<dbReference type="Gene3D" id="3.40.50.1000">
    <property type="entry name" value="HAD superfamily/HAD-like"/>
    <property type="match status" value="1"/>
</dbReference>
<dbReference type="InterPro" id="IPR032630">
    <property type="entry name" value="P_typ_ATPase_c"/>
</dbReference>
<evidence type="ECO:0000256" key="8">
    <source>
        <dbReference type="ARBA" id="ARBA00022842"/>
    </source>
</evidence>
<feature type="transmembrane region" description="Helical" evidence="17">
    <location>
        <begin position="953"/>
        <end position="971"/>
    </location>
</feature>
<dbReference type="InterPro" id="IPR023214">
    <property type="entry name" value="HAD_sf"/>
</dbReference>
<evidence type="ECO:0000259" key="19">
    <source>
        <dbReference type="Pfam" id="PF16212"/>
    </source>
</evidence>
<dbReference type="SUPFAM" id="SSF81660">
    <property type="entry name" value="Metal cation-transporting ATPase, ATP-binding domain N"/>
    <property type="match status" value="1"/>
</dbReference>
<feature type="binding site" evidence="16">
    <location>
        <position position="400"/>
    </location>
    <ligand>
        <name>Mg(2+)</name>
        <dbReference type="ChEBI" id="CHEBI:18420"/>
    </ligand>
</feature>
<feature type="binding site" evidence="16">
    <location>
        <position position="781"/>
    </location>
    <ligand>
        <name>Mg(2+)</name>
        <dbReference type="ChEBI" id="CHEBI:18420"/>
    </ligand>
</feature>
<dbReference type="PROSITE" id="PS00154">
    <property type="entry name" value="ATPASE_E1_E2"/>
    <property type="match status" value="1"/>
</dbReference>
<evidence type="ECO:0000256" key="16">
    <source>
        <dbReference type="PIRSR" id="PIRSR606539-3"/>
    </source>
</evidence>
<evidence type="ECO:0000256" key="3">
    <source>
        <dbReference type="ARBA" id="ARBA00008109"/>
    </source>
</evidence>
<evidence type="ECO:0000259" key="18">
    <source>
        <dbReference type="Pfam" id="PF00122"/>
    </source>
</evidence>
<feature type="binding site" evidence="15">
    <location>
        <position position="756"/>
    </location>
    <ligand>
        <name>ATP</name>
        <dbReference type="ChEBI" id="CHEBI:30616"/>
    </ligand>
</feature>
<evidence type="ECO:0000256" key="2">
    <source>
        <dbReference type="ARBA" id="ARBA00004308"/>
    </source>
</evidence>
<evidence type="ECO:0000256" key="14">
    <source>
        <dbReference type="PIRSR" id="PIRSR606539-1"/>
    </source>
</evidence>
<evidence type="ECO:0000256" key="15">
    <source>
        <dbReference type="PIRSR" id="PIRSR606539-2"/>
    </source>
</evidence>
<dbReference type="GO" id="GO:0045332">
    <property type="term" value="P:phospholipid translocation"/>
    <property type="evidence" value="ECO:0007669"/>
    <property type="project" value="TreeGrafter"/>
</dbReference>
<evidence type="ECO:0000313" key="20">
    <source>
        <dbReference type="EMBL" id="KAJ3256260.1"/>
    </source>
</evidence>
<dbReference type="Gene3D" id="3.40.1110.10">
    <property type="entry name" value="Calcium-transporting ATPase, cytoplasmic domain N"/>
    <property type="match status" value="1"/>
</dbReference>